<dbReference type="GeneID" id="107274949"/>
<feature type="transmembrane region" description="Helical" evidence="5">
    <location>
        <begin position="263"/>
        <end position="290"/>
    </location>
</feature>
<reference evidence="8" key="1">
    <citation type="submission" date="2025-08" db="UniProtKB">
        <authorList>
            <consortium name="RefSeq"/>
        </authorList>
    </citation>
    <scope>IDENTIFICATION</scope>
</reference>
<dbReference type="SUPFAM" id="SSF103473">
    <property type="entry name" value="MFS general substrate transporter"/>
    <property type="match status" value="1"/>
</dbReference>
<gene>
    <name evidence="8" type="primary">LOC107274949</name>
</gene>
<protein>
    <submittedName>
        <fullName evidence="8">Feline leukemia virus subgroup C receptor-related protein 2 isoform X1</fullName>
    </submittedName>
</protein>
<dbReference type="InterPro" id="IPR036259">
    <property type="entry name" value="MFS_trans_sf"/>
</dbReference>
<feature type="transmembrane region" description="Helical" evidence="5">
    <location>
        <begin position="333"/>
        <end position="351"/>
    </location>
</feature>
<feature type="transmembrane region" description="Helical" evidence="5">
    <location>
        <begin position="392"/>
        <end position="414"/>
    </location>
</feature>
<keyword evidence="2 5" id="KW-0812">Transmembrane</keyword>
<dbReference type="KEGG" id="ccin:107274949"/>
<dbReference type="PANTHER" id="PTHR10924:SF4">
    <property type="entry name" value="GH15861P"/>
    <property type="match status" value="1"/>
</dbReference>
<sequence length="463" mass="51738">MTFDASVPLTDGNNVKIINGGKTNLANIEIREYRRRWLVLFIFVLFAASNMNHWVQYSIIGNIVSKYYGVSATTVDWTSIVFMLAYIPVVFPCIYFMDRVGLKWMILGGSIITSIGSWLKAVSVAPDRFYLVLLGQSIVAVAQVTVLSAPGRIAANWFNSKQVSTATSMGLFGCQLGISLSFLMTPLLVRNHENLVDIGNDMSWFFRGVAIFSTICTFAIFFFFMEEPPLPPSETRALQKMRKEESKDSFFESIKNLLCNRSYLALCNSFGIIIGILNAVSTLLNPMYLIHFKNGEAEAGQIGLAIVITGMFGAIIFGVILDKTKKFKLTITIVYFGATAFLIMFSIFLLLEIKWMVYVSSIVFGFFVSGYFSVGYEVCAEFTYPINEGMSTAILNITNQIYGMIFVLIFSRLMEDYGDLWTHVGLVVVMLVGGVITIFTKDLQNREGANKHVKSTPLKEVIS</sequence>
<name>A0AAJ7CG71_CEPCN</name>
<dbReference type="GO" id="GO:0016020">
    <property type="term" value="C:membrane"/>
    <property type="evidence" value="ECO:0007669"/>
    <property type="project" value="UniProtKB-SubCell"/>
</dbReference>
<dbReference type="Proteomes" id="UP000694920">
    <property type="component" value="Unplaced"/>
</dbReference>
<dbReference type="AlphaFoldDB" id="A0AAJ7CG71"/>
<proteinExistence type="predicted"/>
<evidence type="ECO:0000256" key="4">
    <source>
        <dbReference type="ARBA" id="ARBA00023136"/>
    </source>
</evidence>
<dbReference type="RefSeq" id="XP_015610070.1">
    <property type="nucleotide sequence ID" value="XM_015754584.2"/>
</dbReference>
<comment type="subcellular location">
    <subcellularLocation>
        <location evidence="1">Membrane</location>
        <topology evidence="1">Multi-pass membrane protein</topology>
    </subcellularLocation>
</comment>
<dbReference type="InterPro" id="IPR011701">
    <property type="entry name" value="MFS"/>
</dbReference>
<feature type="domain" description="Major facilitator superfamily (MFS) profile" evidence="6">
    <location>
        <begin position="38"/>
        <end position="445"/>
    </location>
</feature>
<dbReference type="InterPro" id="IPR049680">
    <property type="entry name" value="FLVCR1-2_SLC49-like"/>
</dbReference>
<keyword evidence="7" id="KW-1185">Reference proteome</keyword>
<evidence type="ECO:0000256" key="1">
    <source>
        <dbReference type="ARBA" id="ARBA00004141"/>
    </source>
</evidence>
<feature type="transmembrane region" description="Helical" evidence="5">
    <location>
        <begin position="420"/>
        <end position="439"/>
    </location>
</feature>
<dbReference type="Pfam" id="PF07690">
    <property type="entry name" value="MFS_1"/>
    <property type="match status" value="1"/>
</dbReference>
<dbReference type="GO" id="GO:0015232">
    <property type="term" value="F:heme transmembrane transporter activity"/>
    <property type="evidence" value="ECO:0007669"/>
    <property type="project" value="TreeGrafter"/>
</dbReference>
<evidence type="ECO:0000256" key="3">
    <source>
        <dbReference type="ARBA" id="ARBA00022989"/>
    </source>
</evidence>
<evidence type="ECO:0000313" key="8">
    <source>
        <dbReference type="RefSeq" id="XP_015610070.1"/>
    </source>
</evidence>
<dbReference type="GO" id="GO:0097037">
    <property type="term" value="P:heme export"/>
    <property type="evidence" value="ECO:0007669"/>
    <property type="project" value="TreeGrafter"/>
</dbReference>
<accession>A0AAJ7CG71</accession>
<evidence type="ECO:0000256" key="5">
    <source>
        <dbReference type="SAM" id="Phobius"/>
    </source>
</evidence>
<dbReference type="PANTHER" id="PTHR10924">
    <property type="entry name" value="MAJOR FACILITATOR SUPERFAMILY PROTEIN-RELATED"/>
    <property type="match status" value="1"/>
</dbReference>
<evidence type="ECO:0000259" key="6">
    <source>
        <dbReference type="PROSITE" id="PS50850"/>
    </source>
</evidence>
<dbReference type="PROSITE" id="PS50850">
    <property type="entry name" value="MFS"/>
    <property type="match status" value="1"/>
</dbReference>
<feature type="transmembrane region" description="Helical" evidence="5">
    <location>
        <begin position="129"/>
        <end position="151"/>
    </location>
</feature>
<evidence type="ECO:0000256" key="2">
    <source>
        <dbReference type="ARBA" id="ARBA00022692"/>
    </source>
</evidence>
<evidence type="ECO:0000313" key="7">
    <source>
        <dbReference type="Proteomes" id="UP000694920"/>
    </source>
</evidence>
<feature type="transmembrane region" description="Helical" evidence="5">
    <location>
        <begin position="37"/>
        <end position="57"/>
    </location>
</feature>
<dbReference type="InterPro" id="IPR020846">
    <property type="entry name" value="MFS_dom"/>
</dbReference>
<feature type="transmembrane region" description="Helical" evidence="5">
    <location>
        <begin position="104"/>
        <end position="123"/>
    </location>
</feature>
<feature type="transmembrane region" description="Helical" evidence="5">
    <location>
        <begin position="357"/>
        <end position="380"/>
    </location>
</feature>
<organism evidence="7 8">
    <name type="scientific">Cephus cinctus</name>
    <name type="common">Wheat stem sawfly</name>
    <dbReference type="NCBI Taxonomy" id="211228"/>
    <lineage>
        <taxon>Eukaryota</taxon>
        <taxon>Metazoa</taxon>
        <taxon>Ecdysozoa</taxon>
        <taxon>Arthropoda</taxon>
        <taxon>Hexapoda</taxon>
        <taxon>Insecta</taxon>
        <taxon>Pterygota</taxon>
        <taxon>Neoptera</taxon>
        <taxon>Endopterygota</taxon>
        <taxon>Hymenoptera</taxon>
        <taxon>Cephoidea</taxon>
        <taxon>Cephidae</taxon>
        <taxon>Cephus</taxon>
    </lineage>
</organism>
<dbReference type="GO" id="GO:0020037">
    <property type="term" value="F:heme binding"/>
    <property type="evidence" value="ECO:0007669"/>
    <property type="project" value="TreeGrafter"/>
</dbReference>
<feature type="transmembrane region" description="Helical" evidence="5">
    <location>
        <begin position="204"/>
        <end position="224"/>
    </location>
</feature>
<feature type="transmembrane region" description="Helical" evidence="5">
    <location>
        <begin position="77"/>
        <end position="97"/>
    </location>
</feature>
<keyword evidence="4 5" id="KW-0472">Membrane</keyword>
<dbReference type="Gene3D" id="1.20.1250.20">
    <property type="entry name" value="MFS general substrate transporter like domains"/>
    <property type="match status" value="1"/>
</dbReference>
<feature type="transmembrane region" description="Helical" evidence="5">
    <location>
        <begin position="163"/>
        <end position="184"/>
    </location>
</feature>
<feature type="transmembrane region" description="Helical" evidence="5">
    <location>
        <begin position="302"/>
        <end position="321"/>
    </location>
</feature>
<keyword evidence="8" id="KW-0675">Receptor</keyword>
<keyword evidence="3 5" id="KW-1133">Transmembrane helix</keyword>